<keyword evidence="1" id="KW-0479">Metal-binding</keyword>
<dbReference type="GeneID" id="79573934"/>
<evidence type="ECO:0000313" key="5">
    <source>
        <dbReference type="Proteomes" id="UP000000600"/>
    </source>
</evidence>
<dbReference type="KEGG" id="ptm:PTMB.282"/>
<proteinExistence type="predicted"/>
<dbReference type="PANTHER" id="PTHR10293:SF72">
    <property type="entry name" value="MONOTHIOL GLUTAREDOXIN-S14, CHLOROPLASTIC"/>
    <property type="match status" value="1"/>
</dbReference>
<feature type="domain" description="Glutaredoxin" evidence="3">
    <location>
        <begin position="138"/>
        <end position="192"/>
    </location>
</feature>
<name>Q6BFU0_PARTE</name>
<dbReference type="STRING" id="5888.Q6BFU0"/>
<dbReference type="PANTHER" id="PTHR10293">
    <property type="entry name" value="GLUTAREDOXIN FAMILY MEMBER"/>
    <property type="match status" value="1"/>
</dbReference>
<evidence type="ECO:0000256" key="1">
    <source>
        <dbReference type="ARBA" id="ARBA00022714"/>
    </source>
</evidence>
<gene>
    <name evidence="4" type="ORF">PTMB.282</name>
</gene>
<keyword evidence="1" id="KW-0411">Iron-sulfur</keyword>
<evidence type="ECO:0000313" key="4">
    <source>
        <dbReference type="EMBL" id="CAH03480.1"/>
    </source>
</evidence>
<dbReference type="Gene3D" id="3.40.30.10">
    <property type="entry name" value="Glutaredoxin"/>
    <property type="match status" value="1"/>
</dbReference>
<reference evidence="4 5" key="1">
    <citation type="journal article" date="2004" name="Curr. Biol.">
        <title>High coding density on the largest Paramecium tetraurelia somatic chromosome.</title>
        <authorList>
            <person name="Zagulski M."/>
            <person name="Nowak J.K."/>
            <person name="Le Mouel A."/>
            <person name="Nowacki M."/>
            <person name="Migdalski A."/>
            <person name="Gromadka R."/>
            <person name="Noel B."/>
            <person name="Blanc I."/>
            <person name="Dessen P."/>
            <person name="Wincker P."/>
            <person name="Keller A.M."/>
            <person name="Cohen J."/>
            <person name="Meyer E."/>
            <person name="Sperling L."/>
        </authorList>
    </citation>
    <scope>NUCLEOTIDE SEQUENCE [LARGE SCALE GENOMIC DNA]</scope>
    <source>
        <strain evidence="4 5">Stock d4-2</strain>
    </source>
</reference>
<dbReference type="PROSITE" id="PS51354">
    <property type="entry name" value="GLUTAREDOXIN_2"/>
    <property type="match status" value="1"/>
</dbReference>
<dbReference type="InterPro" id="IPR002109">
    <property type="entry name" value="Glutaredoxin"/>
</dbReference>
<organism evidence="4 5">
    <name type="scientific">Paramecium tetraurelia</name>
    <dbReference type="NCBI Taxonomy" id="5888"/>
    <lineage>
        <taxon>Eukaryota</taxon>
        <taxon>Sar</taxon>
        <taxon>Alveolata</taxon>
        <taxon>Ciliophora</taxon>
        <taxon>Intramacronucleata</taxon>
        <taxon>Oligohymenophorea</taxon>
        <taxon>Peniculida</taxon>
        <taxon>Parameciidae</taxon>
        <taxon>Paramecium</taxon>
    </lineage>
</organism>
<dbReference type="SUPFAM" id="SSF52833">
    <property type="entry name" value="Thioredoxin-like"/>
    <property type="match status" value="1"/>
</dbReference>
<keyword evidence="5" id="KW-1185">Reference proteome</keyword>
<sequence>MTSITQEYSLNTFQSSNFHKVIITVFYNNDDYKARLDKLLQQIPLDVEKYALSYCNDEQIARSHNIHQLPSVLISSYPQLINSQILSLEPAQIVVQLESIFEQFEVEFRNQQKHYFQKIEQMIKENPIMLFIVGTPEKPMCRFTSKLIQKLQPFGIQFGFYDIEIDKLMVGYLKLYSKWQTFPQVFVSGKLIGGADATVELIEQKRFAELIPKEAYMTKNSKLEQIQLISKYIILIDGQPDLNCEIARILSEKKIPFQFYNIGMDQEVRSEVLNFMSSYIETSHDLEPLLLYKVILSNIFRIQFIMKQLQKKN</sequence>
<dbReference type="Pfam" id="PF00462">
    <property type="entry name" value="Glutaredoxin"/>
    <property type="match status" value="1"/>
</dbReference>
<dbReference type="RefSeq" id="XP_001347107.1">
    <property type="nucleotide sequence ID" value="XM_001347071.1"/>
</dbReference>
<dbReference type="AlphaFoldDB" id="Q6BFU0"/>
<dbReference type="InterPro" id="IPR004480">
    <property type="entry name" value="Monothiol_GRX-rel"/>
</dbReference>
<dbReference type="Proteomes" id="UP000000600">
    <property type="component" value="Chromosome"/>
</dbReference>
<evidence type="ECO:0000256" key="2">
    <source>
        <dbReference type="ARBA" id="ARBA00023284"/>
    </source>
</evidence>
<accession>Q6BFU0</accession>
<dbReference type="InParanoid" id="Q6BFU0"/>
<keyword evidence="1" id="KW-0408">Iron</keyword>
<dbReference type="EMBL" id="CR548612">
    <property type="protein sequence ID" value="CAH03480.1"/>
    <property type="molecule type" value="Genomic_DNA"/>
</dbReference>
<evidence type="ECO:0000259" key="3">
    <source>
        <dbReference type="Pfam" id="PF00462"/>
    </source>
</evidence>
<protein>
    <submittedName>
        <fullName evidence="4">Glutaredoxin-like protein, putative</fullName>
    </submittedName>
</protein>
<dbReference type="GO" id="GO:0051537">
    <property type="term" value="F:2 iron, 2 sulfur cluster binding"/>
    <property type="evidence" value="ECO:0007669"/>
    <property type="project" value="UniProtKB-KW"/>
</dbReference>
<dbReference type="InterPro" id="IPR036249">
    <property type="entry name" value="Thioredoxin-like_sf"/>
</dbReference>
<keyword evidence="2" id="KW-0676">Redox-active center</keyword>
<keyword evidence="1" id="KW-0001">2Fe-2S</keyword>
<dbReference type="FunCoup" id="Q6BFU0">
    <property type="interactions" value="106"/>
</dbReference>